<dbReference type="EMBL" id="ANBP01000015">
    <property type="protein sequence ID" value="KAB7755897.1"/>
    <property type="molecule type" value="Genomic_DNA"/>
</dbReference>
<evidence type="ECO:0000313" key="3">
    <source>
        <dbReference type="Proteomes" id="UP000325690"/>
    </source>
</evidence>
<dbReference type="Proteomes" id="UP000325690">
    <property type="component" value="Unassembled WGS sequence"/>
</dbReference>
<feature type="signal peptide" evidence="1">
    <location>
        <begin position="1"/>
        <end position="27"/>
    </location>
</feature>
<accession>A0A5N5V4B8</accession>
<evidence type="ECO:0000256" key="1">
    <source>
        <dbReference type="SAM" id="SignalP"/>
    </source>
</evidence>
<keyword evidence="1" id="KW-0732">Signal</keyword>
<feature type="chain" id="PRO_5024383555" description="Subtilisin inhibitor domain-containing protein" evidence="1">
    <location>
        <begin position="28"/>
        <end position="136"/>
    </location>
</feature>
<dbReference type="AlphaFoldDB" id="A0A5N5V4B8"/>
<evidence type="ECO:0008006" key="4">
    <source>
        <dbReference type="Google" id="ProtNLM"/>
    </source>
</evidence>
<protein>
    <recommendedName>
        <fullName evidence="4">Subtilisin inhibitor domain-containing protein</fullName>
    </recommendedName>
</protein>
<name>A0A5N5V4B8_MYCPH</name>
<evidence type="ECO:0000313" key="2">
    <source>
        <dbReference type="EMBL" id="KAB7755897.1"/>
    </source>
</evidence>
<dbReference type="GeneID" id="74304240"/>
<dbReference type="RefSeq" id="WP_003891116.1">
    <property type="nucleotide sequence ID" value="NZ_ANBO01000010.1"/>
</dbReference>
<reference evidence="2 3" key="1">
    <citation type="submission" date="2012-10" db="EMBL/GenBank/DDBJ databases">
        <title>The draft sequence of the Mycobacterium pheli genome.</title>
        <authorList>
            <person name="Pettersson B.M.F."/>
            <person name="Das S."/>
            <person name="Dasgupta S."/>
            <person name="Bhattacharya A."/>
            <person name="Kirsebom L.A."/>
        </authorList>
    </citation>
    <scope>NUCLEOTIDE SEQUENCE [LARGE SCALE GENOMIC DNA]</scope>
    <source>
        <strain evidence="2 3">CCUG 21000</strain>
    </source>
</reference>
<proteinExistence type="predicted"/>
<keyword evidence="3" id="KW-1185">Reference proteome</keyword>
<organism evidence="2 3">
    <name type="scientific">Mycolicibacterium phlei DSM 43239 = CCUG 21000</name>
    <dbReference type="NCBI Taxonomy" id="1226750"/>
    <lineage>
        <taxon>Bacteria</taxon>
        <taxon>Bacillati</taxon>
        <taxon>Actinomycetota</taxon>
        <taxon>Actinomycetes</taxon>
        <taxon>Mycobacteriales</taxon>
        <taxon>Mycobacteriaceae</taxon>
        <taxon>Mycolicibacterium</taxon>
    </lineage>
</organism>
<gene>
    <name evidence="2" type="ORF">MPHL21000_12700</name>
</gene>
<sequence length="136" mass="13664">MNRVVTTVLAAPLLAASALMGAGSAGAQPLPPPCHYTLSPPQVVQGDGGSRVTATVSFDACGAPFQPAVSVVCVHLAGPSSQGSCAQARGPATAQVFFEPYEPGATYIASGRGCGKVFEDAIEPNCQILGPINLPL</sequence>
<comment type="caution">
    <text evidence="2">The sequence shown here is derived from an EMBL/GenBank/DDBJ whole genome shotgun (WGS) entry which is preliminary data.</text>
</comment>